<dbReference type="SUPFAM" id="SSF56672">
    <property type="entry name" value="DNA/RNA polymerases"/>
    <property type="match status" value="1"/>
</dbReference>
<dbReference type="EMBL" id="CADEBC010000598">
    <property type="protein sequence ID" value="CAB3258559.1"/>
    <property type="molecule type" value="Genomic_DNA"/>
</dbReference>
<dbReference type="OrthoDB" id="414730at2759"/>
<proteinExistence type="predicted"/>
<dbReference type="PROSITE" id="PS50878">
    <property type="entry name" value="RT_POL"/>
    <property type="match status" value="1"/>
</dbReference>
<reference evidence="2 3" key="1">
    <citation type="submission" date="2020-04" db="EMBL/GenBank/DDBJ databases">
        <authorList>
            <person name="Wallbank WR R."/>
            <person name="Pardo Diaz C."/>
            <person name="Kozak K."/>
            <person name="Martin S."/>
            <person name="Jiggins C."/>
            <person name="Moest M."/>
            <person name="Warren A I."/>
            <person name="Byers J.R.P. K."/>
            <person name="Montejo-Kovacevich G."/>
            <person name="Yen C E."/>
        </authorList>
    </citation>
    <scope>NUCLEOTIDE SEQUENCE [LARGE SCALE GENOMIC DNA]</scope>
</reference>
<organism evidence="2 3">
    <name type="scientific">Arctia plantaginis</name>
    <name type="common">Wood tiger moth</name>
    <name type="synonym">Phalaena plantaginis</name>
    <dbReference type="NCBI Taxonomy" id="874455"/>
    <lineage>
        <taxon>Eukaryota</taxon>
        <taxon>Metazoa</taxon>
        <taxon>Ecdysozoa</taxon>
        <taxon>Arthropoda</taxon>
        <taxon>Hexapoda</taxon>
        <taxon>Insecta</taxon>
        <taxon>Pterygota</taxon>
        <taxon>Neoptera</taxon>
        <taxon>Endopterygota</taxon>
        <taxon>Lepidoptera</taxon>
        <taxon>Glossata</taxon>
        <taxon>Ditrysia</taxon>
        <taxon>Noctuoidea</taxon>
        <taxon>Erebidae</taxon>
        <taxon>Arctiinae</taxon>
        <taxon>Arctia</taxon>
    </lineage>
</organism>
<dbReference type="Pfam" id="PF00078">
    <property type="entry name" value="RVT_1"/>
    <property type="match status" value="1"/>
</dbReference>
<dbReference type="PANTHER" id="PTHR33332">
    <property type="entry name" value="REVERSE TRANSCRIPTASE DOMAIN-CONTAINING PROTEIN"/>
    <property type="match status" value="1"/>
</dbReference>
<dbReference type="CDD" id="cd01650">
    <property type="entry name" value="RT_nLTR_like"/>
    <property type="match status" value="1"/>
</dbReference>
<accession>A0A8S1BFC3</accession>
<feature type="domain" description="Reverse transcriptase" evidence="1">
    <location>
        <begin position="170"/>
        <end position="453"/>
    </location>
</feature>
<name>A0A8S1BFC3_ARCPL</name>
<evidence type="ECO:0000313" key="3">
    <source>
        <dbReference type="Proteomes" id="UP000494106"/>
    </source>
</evidence>
<protein>
    <recommendedName>
        <fullName evidence="1">Reverse transcriptase domain-containing protein</fullName>
    </recommendedName>
</protein>
<dbReference type="InterPro" id="IPR000477">
    <property type="entry name" value="RT_dom"/>
</dbReference>
<sequence>MHLKLKNQPNNTILKITYKRYRNFCNNLLRTIKCDYQRSEFAKYNKNPKKTWEVIKTVTDTNVTRTNAEDLLNAYGNKTTAIHYINSYFANIGNELASKIKPTHRSKPNCLTNPAPLKSMGLVEVDEIEINRVVNSLRTETAVGWYGIHTSVLKSARLYLVPVITHICNLAIRSGTFPRALKRSVVIPIFKNGDKGKVGNYRPISILPALSKILERVLNNYLTDFLDANNIISKNQYGFRKGLSTEDAVASLTQLAVRKIDDKQKCLGIFLDLSKAFDTVSIPILVKKLESVGVRGAALKIYTDYLKDRTQCVRIGSLTSNEVPVLCGVPQGSILGPTLFTIYLNELCDISLPNSHICSYADDTAILVYGKTWAETRISAEQAFSLTVNWLANNLLTLNLEKTTYLTFAINPSSQPAVDSITIKAHTCPINSLKCSCPSLNRTSSTKYLGVTLDHFLNWYEHMQILAARVRKLIYVFKKLRNSADLPILKTIYTSLCESIITYCIPLWGGSAKTRFIDLERAQRAVLKVMLRKPYRYPTNQLYKDAACLTVRQLYVLRACLRRHKTVHITDAASTNIVRRPKPPCPSVKFGTAFGRRNYEYQSANIYNKLHKILNLQHHTKFKVKIKIEQCLHSLDYHDTEKLL</sequence>
<dbReference type="AlphaFoldDB" id="A0A8S1BFC3"/>
<comment type="caution">
    <text evidence="2">The sequence shown here is derived from an EMBL/GenBank/DDBJ whole genome shotgun (WGS) entry which is preliminary data.</text>
</comment>
<dbReference type="Proteomes" id="UP000494106">
    <property type="component" value="Unassembled WGS sequence"/>
</dbReference>
<gene>
    <name evidence="2" type="ORF">APLA_LOCUS16588</name>
</gene>
<keyword evidence="3" id="KW-1185">Reference proteome</keyword>
<dbReference type="InterPro" id="IPR043502">
    <property type="entry name" value="DNA/RNA_pol_sf"/>
</dbReference>
<evidence type="ECO:0000313" key="2">
    <source>
        <dbReference type="EMBL" id="CAB3258559.1"/>
    </source>
</evidence>
<evidence type="ECO:0000259" key="1">
    <source>
        <dbReference type="PROSITE" id="PS50878"/>
    </source>
</evidence>
<dbReference type="GO" id="GO:0071897">
    <property type="term" value="P:DNA biosynthetic process"/>
    <property type="evidence" value="ECO:0007669"/>
    <property type="project" value="UniProtKB-ARBA"/>
</dbReference>